<proteinExistence type="predicted"/>
<evidence type="ECO:0000256" key="1">
    <source>
        <dbReference type="SAM" id="MobiDB-lite"/>
    </source>
</evidence>
<organism evidence="2 3">
    <name type="scientific">Nocardioides zeae</name>
    <dbReference type="NCBI Taxonomy" id="1457234"/>
    <lineage>
        <taxon>Bacteria</taxon>
        <taxon>Bacillati</taxon>
        <taxon>Actinomycetota</taxon>
        <taxon>Actinomycetes</taxon>
        <taxon>Propionibacteriales</taxon>
        <taxon>Nocardioidaceae</taxon>
        <taxon>Nocardioides</taxon>
    </lineage>
</organism>
<dbReference type="RefSeq" id="WP_307202355.1">
    <property type="nucleotide sequence ID" value="NZ_JAUTAN010000001.1"/>
</dbReference>
<protein>
    <recommendedName>
        <fullName evidence="4">DUF222 domain-containing protein</fullName>
    </recommendedName>
</protein>
<dbReference type="EMBL" id="JAUTAN010000001">
    <property type="protein sequence ID" value="MDQ1105789.1"/>
    <property type="molecule type" value="Genomic_DNA"/>
</dbReference>
<evidence type="ECO:0000313" key="3">
    <source>
        <dbReference type="Proteomes" id="UP001239215"/>
    </source>
</evidence>
<accession>A0AAJ1X3J9</accession>
<comment type="caution">
    <text evidence="2">The sequence shown here is derived from an EMBL/GenBank/DDBJ whole genome shotgun (WGS) entry which is preliminary data.</text>
</comment>
<sequence length="477" mass="51749">MFDHLSPCELLDAAAGAVRARRLAEVADLEVIAAWAAVHSGEPADPGRRRNLLVDVGGEGTPRVQDHALGEIALARGAGVVATINALADVLDLQHRLPLTWAVVRQGTAEVYVARKVARMSRHLPAAVVGVVDVAVARMIATEAPGRVLTVAEGKVIEADPALHEERVEEEKRRRYVGLGRTDEYGLRTLIARLDAGDAAWVQATVTRVAEIITPGHPDATADEVRAIALGYLARPAELLALLVENETPGQPEPVTDDEPLAPSRATALPVDVLDKLHRTDLTKLRPKAVFYVHLHEATLLGTKGVARVEELGPRTLGALHQLLATTQVTVKPVIDLADAVRTTAYEHPEAIKERVHLVTGGDYWPYATSTSRNADYDHPTPFDHGPERSPEAQQPAQTGTHNSGLLQRRHHRWKTHAGYQARQRAPGHYVWLTPNGLGFTVDPTGTHPCSEMEARLHLALADRRAQPGGWPDDGEP</sequence>
<dbReference type="Proteomes" id="UP001239215">
    <property type="component" value="Unassembled WGS sequence"/>
</dbReference>
<feature type="compositionally biased region" description="Polar residues" evidence="1">
    <location>
        <begin position="392"/>
        <end position="406"/>
    </location>
</feature>
<name>A0AAJ1X3J9_9ACTN</name>
<feature type="region of interest" description="Disordered" evidence="1">
    <location>
        <begin position="371"/>
        <end position="421"/>
    </location>
</feature>
<evidence type="ECO:0008006" key="4">
    <source>
        <dbReference type="Google" id="ProtNLM"/>
    </source>
</evidence>
<feature type="compositionally biased region" description="Basic and acidic residues" evidence="1">
    <location>
        <begin position="375"/>
        <end position="391"/>
    </location>
</feature>
<evidence type="ECO:0000313" key="2">
    <source>
        <dbReference type="EMBL" id="MDQ1105789.1"/>
    </source>
</evidence>
<reference evidence="2" key="1">
    <citation type="submission" date="2023-07" db="EMBL/GenBank/DDBJ databases">
        <title>Functional and genomic diversity of the sorghum phyllosphere microbiome.</title>
        <authorList>
            <person name="Shade A."/>
        </authorList>
    </citation>
    <scope>NUCLEOTIDE SEQUENCE</scope>
    <source>
        <strain evidence="2">SORGH_AS_1067</strain>
    </source>
</reference>
<gene>
    <name evidence="2" type="ORF">QE405_003073</name>
</gene>
<dbReference type="AlphaFoldDB" id="A0AAJ1X3J9"/>